<comment type="caution">
    <text evidence="2">The sequence shown here is derived from an EMBL/GenBank/DDBJ whole genome shotgun (WGS) entry which is preliminary data.</text>
</comment>
<reference evidence="2" key="1">
    <citation type="submission" date="2020-05" db="EMBL/GenBank/DDBJ databases">
        <title>Mycena genomes resolve the evolution of fungal bioluminescence.</title>
        <authorList>
            <person name="Tsai I.J."/>
        </authorList>
    </citation>
    <scope>NUCLEOTIDE SEQUENCE</scope>
    <source>
        <strain evidence="2">CCC161011</strain>
    </source>
</reference>
<dbReference type="EMBL" id="JACAZI010000021">
    <property type="protein sequence ID" value="KAF7338008.1"/>
    <property type="molecule type" value="Genomic_DNA"/>
</dbReference>
<keyword evidence="1" id="KW-0812">Transmembrane</keyword>
<keyword evidence="3" id="KW-1185">Reference proteome</keyword>
<keyword evidence="1" id="KW-0472">Membrane</keyword>
<evidence type="ECO:0000313" key="2">
    <source>
        <dbReference type="EMBL" id="KAF7338008.1"/>
    </source>
</evidence>
<evidence type="ECO:0000256" key="1">
    <source>
        <dbReference type="SAM" id="Phobius"/>
    </source>
</evidence>
<accession>A0A8H7CJV0</accession>
<feature type="transmembrane region" description="Helical" evidence="1">
    <location>
        <begin position="32"/>
        <end position="51"/>
    </location>
</feature>
<proteinExistence type="predicted"/>
<feature type="transmembrane region" description="Helical" evidence="1">
    <location>
        <begin position="96"/>
        <end position="119"/>
    </location>
</feature>
<organism evidence="2 3">
    <name type="scientific">Mycena venus</name>
    <dbReference type="NCBI Taxonomy" id="2733690"/>
    <lineage>
        <taxon>Eukaryota</taxon>
        <taxon>Fungi</taxon>
        <taxon>Dikarya</taxon>
        <taxon>Basidiomycota</taxon>
        <taxon>Agaricomycotina</taxon>
        <taxon>Agaricomycetes</taxon>
        <taxon>Agaricomycetidae</taxon>
        <taxon>Agaricales</taxon>
        <taxon>Marasmiineae</taxon>
        <taxon>Mycenaceae</taxon>
        <taxon>Mycena</taxon>
    </lineage>
</organism>
<protein>
    <submittedName>
        <fullName evidence="2">Uncharacterized protein</fullName>
    </submittedName>
</protein>
<gene>
    <name evidence="2" type="ORF">MVEN_02024700</name>
</gene>
<feature type="transmembrane region" description="Helical" evidence="1">
    <location>
        <begin position="72"/>
        <end position="90"/>
    </location>
</feature>
<sequence length="195" mass="21105">MTLQIFGGHLGIPVVLLTAAFSKKVQRHPVLISFLATWVIYATPFTLVKLAQSLPYSSAYFKLPSYMESQTPMAGLALVLHLWFSLVKGATGRWSIVPLASPYILFIVVSVTMAVIGSLNPETVSRSRSLLYCNINVALVDAVPGTAGIIMLTSAQTSCVHAQTCSQDPFGGYCECLLSTAFSYGSLNNLQLRPR</sequence>
<keyword evidence="1" id="KW-1133">Transmembrane helix</keyword>
<dbReference type="Proteomes" id="UP000620124">
    <property type="component" value="Unassembled WGS sequence"/>
</dbReference>
<name>A0A8H7CJV0_9AGAR</name>
<dbReference type="AlphaFoldDB" id="A0A8H7CJV0"/>
<evidence type="ECO:0000313" key="3">
    <source>
        <dbReference type="Proteomes" id="UP000620124"/>
    </source>
</evidence>
<dbReference type="OrthoDB" id="3046318at2759"/>